<dbReference type="NCBIfam" id="TIGR02290">
    <property type="entry name" value="M3_fam_3"/>
    <property type="match status" value="1"/>
</dbReference>
<evidence type="ECO:0000313" key="13">
    <source>
        <dbReference type="Proteomes" id="UP000321425"/>
    </source>
</evidence>
<dbReference type="GO" id="GO:0046872">
    <property type="term" value="F:metal ion binding"/>
    <property type="evidence" value="ECO:0007669"/>
    <property type="project" value="UniProtKB-UniRule"/>
</dbReference>
<reference evidence="11 12" key="1">
    <citation type="submission" date="2016-10" db="EMBL/GenBank/DDBJ databases">
        <authorList>
            <person name="de Groot N.N."/>
        </authorList>
    </citation>
    <scope>NUCLEOTIDE SEQUENCE [LARGE SCALE GENOMIC DNA]</scope>
    <source>
        <strain evidence="11 12">DSM 19182</strain>
    </source>
</reference>
<sequence length="601" mass="68234">MTASQNWNMDSVFSGGSHSEALQSRIKELDTLIKETLTQISEWQPSKDHPEFNELASFLKKRETIGNGLSEAGTFARGLFSANTKDLQAAKVVNQLSTVASQMSEVETLFMKKLKDVPENEWETLVATEPFKQSAFPLQEKREKGQKLLSEKEEKIIQKLSLDGLNGFGNMYQTIVNSVNVPFEEDGKITYLSAGQAANKLTGSEDPAVRARLLKDWEIAWKEKAPLFSDTLNHLAGFRLQTYDLRDEKDFLNPPLEYNRMKEETLNTMWDTITDNKPKVVEFLNRKAALMGKDKLNWADVTAPVSVGDYEPKTYSFEEAQNFVTTHFGTFSQEMQDMAQRAFDEGWVEAEDKEGKRPGAYCSNLPESKQSRIFMTFSGSANNVSTLAHELGHAYHSHVMRDLPALNRSYAMNVAETASTFAEMLISDATVEAAASEEEKIALLDSKISRAAIMFMNIHSRFLFEKRFYEARQNGLVNEEELSTIMEEAQKEAFLDSLDTYHPTFWASKLHFYITGISFYNFPYTFGFLFSLGIYSKAKQEGQSFSDDYRNLLRDTASMTTEELAEKHLAVDLTQPDFWQSAIDEILTDIDEYLALTADRI</sequence>
<dbReference type="EMBL" id="BJUX01000006">
    <property type="protein sequence ID" value="GEK88746.1"/>
    <property type="molecule type" value="Genomic_DNA"/>
</dbReference>
<dbReference type="SUPFAM" id="SSF55486">
    <property type="entry name" value="Metalloproteases ('zincins'), catalytic domain"/>
    <property type="match status" value="1"/>
</dbReference>
<dbReference type="Proteomes" id="UP000321425">
    <property type="component" value="Unassembled WGS sequence"/>
</dbReference>
<keyword evidence="1 6" id="KW-0645">Protease</keyword>
<evidence type="ECO:0000256" key="5">
    <source>
        <dbReference type="ARBA" id="ARBA00023049"/>
    </source>
</evidence>
<dbReference type="PANTHER" id="PTHR34217:SF1">
    <property type="entry name" value="CARBOXYPEPTIDASE 1"/>
    <property type="match status" value="1"/>
</dbReference>
<organism evidence="11 12">
    <name type="scientific">Alkalibacterium putridalgicola</name>
    <dbReference type="NCBI Taxonomy" id="426703"/>
    <lineage>
        <taxon>Bacteria</taxon>
        <taxon>Bacillati</taxon>
        <taxon>Bacillota</taxon>
        <taxon>Bacilli</taxon>
        <taxon>Lactobacillales</taxon>
        <taxon>Carnobacteriaceae</taxon>
        <taxon>Alkalibacterium</taxon>
    </lineage>
</organism>
<gene>
    <name evidence="10" type="ORF">APU01nite_07850</name>
    <name evidence="11" type="ORF">SAMN04488100_10842</name>
</gene>
<dbReference type="InterPro" id="IPR001567">
    <property type="entry name" value="Pept_M3A_M3B_dom"/>
</dbReference>
<dbReference type="Proteomes" id="UP000198548">
    <property type="component" value="Unassembled WGS sequence"/>
</dbReference>
<dbReference type="InterPro" id="IPR001333">
    <property type="entry name" value="Peptidase_M32_Taq"/>
</dbReference>
<comment type="cofactor">
    <cofactor evidence="6">
        <name>Zn(2+)</name>
        <dbReference type="ChEBI" id="CHEBI:29105"/>
    </cofactor>
    <text evidence="6">Binds 1 zinc ion.</text>
</comment>
<dbReference type="InterPro" id="IPR042088">
    <property type="entry name" value="OligoPept_F_C"/>
</dbReference>
<dbReference type="Gene3D" id="1.20.140.70">
    <property type="entry name" value="Oligopeptidase f, N-terminal domain"/>
    <property type="match status" value="1"/>
</dbReference>
<evidence type="ECO:0000313" key="11">
    <source>
        <dbReference type="EMBL" id="SEL71876.1"/>
    </source>
</evidence>
<dbReference type="AlphaFoldDB" id="A0A1H7SI99"/>
<evidence type="ECO:0000256" key="2">
    <source>
        <dbReference type="ARBA" id="ARBA00022723"/>
    </source>
</evidence>
<evidence type="ECO:0000256" key="1">
    <source>
        <dbReference type="ARBA" id="ARBA00022670"/>
    </source>
</evidence>
<dbReference type="InterPro" id="IPR013647">
    <property type="entry name" value="OligopepF_N_dom"/>
</dbReference>
<dbReference type="InterPro" id="IPR034006">
    <property type="entry name" value="M3B_PepF_2"/>
</dbReference>
<evidence type="ECO:0000256" key="7">
    <source>
        <dbReference type="SAM" id="Phobius"/>
    </source>
</evidence>
<keyword evidence="2 6" id="KW-0479">Metal-binding</keyword>
<keyword evidence="7" id="KW-0812">Transmembrane</keyword>
<reference evidence="10 13" key="2">
    <citation type="submission" date="2019-07" db="EMBL/GenBank/DDBJ databases">
        <title>Whole genome shotgun sequence of Alkalibacterium putridalgicola NBRC 103243.</title>
        <authorList>
            <person name="Hosoyama A."/>
            <person name="Uohara A."/>
            <person name="Ohji S."/>
            <person name="Ichikawa N."/>
        </authorList>
    </citation>
    <scope>NUCLEOTIDE SEQUENCE [LARGE SCALE GENOMIC DNA]</scope>
    <source>
        <strain evidence="10 13">NBRC 103243</strain>
    </source>
</reference>
<keyword evidence="3 6" id="KW-0378">Hydrolase</keyword>
<evidence type="ECO:0000313" key="12">
    <source>
        <dbReference type="Proteomes" id="UP000198548"/>
    </source>
</evidence>
<feature type="domain" description="Oligopeptidase F N-terminal" evidence="9">
    <location>
        <begin position="114"/>
        <end position="177"/>
    </location>
</feature>
<dbReference type="Pfam" id="PF01432">
    <property type="entry name" value="Peptidase_M3"/>
    <property type="match status" value="1"/>
</dbReference>
<name>A0A1H7SI99_9LACT</name>
<dbReference type="GO" id="GO:0006508">
    <property type="term" value="P:proteolysis"/>
    <property type="evidence" value="ECO:0007669"/>
    <property type="project" value="UniProtKB-KW"/>
</dbReference>
<feature type="domain" description="Peptidase M3A/M3B catalytic" evidence="8">
    <location>
        <begin position="202"/>
        <end position="583"/>
    </location>
</feature>
<dbReference type="GO" id="GO:0004222">
    <property type="term" value="F:metalloendopeptidase activity"/>
    <property type="evidence" value="ECO:0007669"/>
    <property type="project" value="InterPro"/>
</dbReference>
<dbReference type="Pfam" id="PF08439">
    <property type="entry name" value="Peptidase_M3_N"/>
    <property type="match status" value="1"/>
</dbReference>
<proteinExistence type="inferred from homology"/>
<keyword evidence="4 6" id="KW-0862">Zinc</keyword>
<keyword evidence="13" id="KW-1185">Reference proteome</keyword>
<evidence type="ECO:0000256" key="6">
    <source>
        <dbReference type="RuleBase" id="RU003435"/>
    </source>
</evidence>
<evidence type="ECO:0000313" key="10">
    <source>
        <dbReference type="EMBL" id="GEK88746.1"/>
    </source>
</evidence>
<dbReference type="EMBL" id="FOBL01000008">
    <property type="protein sequence ID" value="SEL71876.1"/>
    <property type="molecule type" value="Genomic_DNA"/>
</dbReference>
<dbReference type="CDD" id="cd09607">
    <property type="entry name" value="M3B_PepF"/>
    <property type="match status" value="1"/>
</dbReference>
<evidence type="ECO:0000259" key="8">
    <source>
        <dbReference type="Pfam" id="PF01432"/>
    </source>
</evidence>
<dbReference type="Gene3D" id="1.10.1370.20">
    <property type="entry name" value="Oligoendopeptidase f, C-terminal domain"/>
    <property type="match status" value="1"/>
</dbReference>
<accession>A0A1H7SI99</accession>
<dbReference type="STRING" id="426703.SAMN04488100_10842"/>
<protein>
    <submittedName>
        <fullName evidence="10 11">Oligoendopeptidase</fullName>
    </submittedName>
</protein>
<dbReference type="PANTHER" id="PTHR34217">
    <property type="entry name" value="METAL-DEPENDENT CARBOXYPEPTIDASE"/>
    <property type="match status" value="1"/>
</dbReference>
<evidence type="ECO:0000256" key="4">
    <source>
        <dbReference type="ARBA" id="ARBA00022833"/>
    </source>
</evidence>
<dbReference type="RefSeq" id="WP_091487420.1">
    <property type="nucleotide sequence ID" value="NZ_BJUX01000006.1"/>
</dbReference>
<dbReference type="OrthoDB" id="9769691at2"/>
<dbReference type="GO" id="GO:0004181">
    <property type="term" value="F:metallocarboxypeptidase activity"/>
    <property type="evidence" value="ECO:0007669"/>
    <property type="project" value="InterPro"/>
</dbReference>
<feature type="transmembrane region" description="Helical" evidence="7">
    <location>
        <begin position="510"/>
        <end position="535"/>
    </location>
</feature>
<dbReference type="InterPro" id="IPR011977">
    <property type="entry name" value="Pept_M3B_clade3"/>
</dbReference>
<evidence type="ECO:0000256" key="3">
    <source>
        <dbReference type="ARBA" id="ARBA00022801"/>
    </source>
</evidence>
<comment type="similarity">
    <text evidence="6">Belongs to the peptidase M3 family.</text>
</comment>
<keyword evidence="5 6" id="KW-0482">Metalloprotease</keyword>
<evidence type="ECO:0000259" key="9">
    <source>
        <dbReference type="Pfam" id="PF08439"/>
    </source>
</evidence>
<keyword evidence="7" id="KW-0472">Membrane</keyword>
<keyword evidence="7" id="KW-1133">Transmembrane helix</keyword>